<reference evidence="1 2" key="2">
    <citation type="submission" date="2018-06" db="EMBL/GenBank/DDBJ databases">
        <authorList>
            <person name="Zhirakovskaya E."/>
        </authorList>
    </citation>
    <scope>NUCLEOTIDE SEQUENCE [LARGE SCALE GENOMIC DNA]</scope>
    <source>
        <strain evidence="1 2">FBKL4.011</strain>
    </source>
</reference>
<accession>A0A364K5K3</accession>
<organism evidence="1 2">
    <name type="scientific">Thermoflavimicrobium daqui</name>
    <dbReference type="NCBI Taxonomy" id="2137476"/>
    <lineage>
        <taxon>Bacteria</taxon>
        <taxon>Bacillati</taxon>
        <taxon>Bacillota</taxon>
        <taxon>Bacilli</taxon>
        <taxon>Bacillales</taxon>
        <taxon>Thermoactinomycetaceae</taxon>
        <taxon>Thermoflavimicrobium</taxon>
    </lineage>
</organism>
<proteinExistence type="predicted"/>
<dbReference type="InterPro" id="IPR038300">
    <property type="entry name" value="SASP_sf_alpha/beta"/>
</dbReference>
<dbReference type="Gene3D" id="6.10.10.80">
    <property type="entry name" value="Small, acid-soluble spore protein, alpha/beta type-like"/>
    <property type="match status" value="1"/>
</dbReference>
<dbReference type="GO" id="GO:0003690">
    <property type="term" value="F:double-stranded DNA binding"/>
    <property type="evidence" value="ECO:0007669"/>
    <property type="project" value="InterPro"/>
</dbReference>
<dbReference type="AlphaFoldDB" id="A0A364K5K3"/>
<dbReference type="Pfam" id="PF00269">
    <property type="entry name" value="SASP"/>
    <property type="match status" value="1"/>
</dbReference>
<keyword evidence="2" id="KW-1185">Reference proteome</keyword>
<dbReference type="Proteomes" id="UP000251213">
    <property type="component" value="Unassembled WGS sequence"/>
</dbReference>
<evidence type="ECO:0000313" key="1">
    <source>
        <dbReference type="EMBL" id="RAL25591.1"/>
    </source>
</evidence>
<name>A0A364K5K3_9BACL</name>
<dbReference type="GO" id="GO:0006265">
    <property type="term" value="P:DNA topological change"/>
    <property type="evidence" value="ECO:0007669"/>
    <property type="project" value="InterPro"/>
</dbReference>
<evidence type="ECO:0000313" key="2">
    <source>
        <dbReference type="Proteomes" id="UP000251213"/>
    </source>
</evidence>
<dbReference type="InterPro" id="IPR001448">
    <property type="entry name" value="SASP_alpha/beta-type"/>
</dbReference>
<dbReference type="GO" id="GO:0016787">
    <property type="term" value="F:hydrolase activity"/>
    <property type="evidence" value="ECO:0007669"/>
    <property type="project" value="UniProtKB-KW"/>
</dbReference>
<keyword evidence="1" id="KW-0378">Hydrolase</keyword>
<reference evidence="1 2" key="1">
    <citation type="submission" date="2018-06" db="EMBL/GenBank/DDBJ databases">
        <title>Thermoflavimicrobium daqus sp. nov., a thermophilic microbe isolated from Moutai-flavour Daqu.</title>
        <authorList>
            <person name="Wang X."/>
            <person name="Zhou H."/>
        </authorList>
    </citation>
    <scope>NUCLEOTIDE SEQUENCE [LARGE SCALE GENOMIC DNA]</scope>
    <source>
        <strain evidence="1 2">FBKL4.011</strain>
    </source>
</reference>
<gene>
    <name evidence="1" type="ORF">DL897_05795</name>
</gene>
<dbReference type="EMBL" id="QJKK01000003">
    <property type="protein sequence ID" value="RAL25591.1"/>
    <property type="molecule type" value="Genomic_DNA"/>
</dbReference>
<protein>
    <submittedName>
        <fullName evidence="1">Alpha/beta hydrolase</fullName>
    </submittedName>
</protein>
<comment type="caution">
    <text evidence="1">The sequence shown here is derived from an EMBL/GenBank/DDBJ whole genome shotgun (WGS) entry which is preliminary data.</text>
</comment>
<dbReference type="OrthoDB" id="1683773at2"/>
<sequence>MKEVFILPRRRKRRLLVPEAEPKMEKLQMKLLNESMGIHASNREEMKVEVAKQLGIPYNQQGNKEMKAKDAGKMGGAMGGQLVKELVQMSLESLSRKH</sequence>